<gene>
    <name evidence="1" type="ORF">P154DRAFT_572908</name>
</gene>
<reference evidence="1" key="1">
    <citation type="journal article" date="2020" name="Stud. Mycol.">
        <title>101 Dothideomycetes genomes: a test case for predicting lifestyles and emergence of pathogens.</title>
        <authorList>
            <person name="Haridas S."/>
            <person name="Albert R."/>
            <person name="Binder M."/>
            <person name="Bloem J."/>
            <person name="Labutti K."/>
            <person name="Salamov A."/>
            <person name="Andreopoulos B."/>
            <person name="Baker S."/>
            <person name="Barry K."/>
            <person name="Bills G."/>
            <person name="Bluhm B."/>
            <person name="Cannon C."/>
            <person name="Castanera R."/>
            <person name="Culley D."/>
            <person name="Daum C."/>
            <person name="Ezra D."/>
            <person name="Gonzalez J."/>
            <person name="Henrissat B."/>
            <person name="Kuo A."/>
            <person name="Liang C."/>
            <person name="Lipzen A."/>
            <person name="Lutzoni F."/>
            <person name="Magnuson J."/>
            <person name="Mondo S."/>
            <person name="Nolan M."/>
            <person name="Ohm R."/>
            <person name="Pangilinan J."/>
            <person name="Park H.-J."/>
            <person name="Ramirez L."/>
            <person name="Alfaro M."/>
            <person name="Sun H."/>
            <person name="Tritt A."/>
            <person name="Yoshinaga Y."/>
            <person name="Zwiers L.-H."/>
            <person name="Turgeon B."/>
            <person name="Goodwin S."/>
            <person name="Spatafora J."/>
            <person name="Crous P."/>
            <person name="Grigoriev I."/>
        </authorList>
    </citation>
    <scope>NUCLEOTIDE SEQUENCE</scope>
    <source>
        <strain evidence="1">CBS 123094</strain>
    </source>
</reference>
<accession>A0A6A5WXA8</accession>
<evidence type="ECO:0000313" key="1">
    <source>
        <dbReference type="EMBL" id="KAF2003725.1"/>
    </source>
</evidence>
<name>A0A6A5WXA8_9PLEO</name>
<protein>
    <recommendedName>
        <fullName evidence="3">Actin-like ATPase domain-containing protein</fullName>
    </recommendedName>
</protein>
<proteinExistence type="predicted"/>
<dbReference type="Proteomes" id="UP000799779">
    <property type="component" value="Unassembled WGS sequence"/>
</dbReference>
<organism evidence="1 2">
    <name type="scientific">Amniculicola lignicola CBS 123094</name>
    <dbReference type="NCBI Taxonomy" id="1392246"/>
    <lineage>
        <taxon>Eukaryota</taxon>
        <taxon>Fungi</taxon>
        <taxon>Dikarya</taxon>
        <taxon>Ascomycota</taxon>
        <taxon>Pezizomycotina</taxon>
        <taxon>Dothideomycetes</taxon>
        <taxon>Pleosporomycetidae</taxon>
        <taxon>Pleosporales</taxon>
        <taxon>Amniculicolaceae</taxon>
        <taxon>Amniculicola</taxon>
    </lineage>
</organism>
<sequence length="265" mass="29157">MSDGRKVLAPRLEFNESALTNIIKTAINGVMEDLRTELRLKSEIGPNLAALYIPKFFNNSIAIAFSAATFPNDRLSKRDGFKRAGQSQQAACYAYGLDQCNVLGDPEECATHDPTPHGLAFVIEFEEAYIHLHTLESLPQAQAFPTLRNIYNNTLGEVSGLKAFSAEVYRQKLHDFIKNFVAEMPQVDRESIKAIVGMGGASPEAITELLEVAQIAVGNGAKVYNTIDPSVVAAHGAALYARDTVLDPKYKGFLRPDMEDRHDEL</sequence>
<dbReference type="AlphaFoldDB" id="A0A6A5WXA8"/>
<dbReference type="OrthoDB" id="3800712at2759"/>
<dbReference type="EMBL" id="ML977571">
    <property type="protein sequence ID" value="KAF2003725.1"/>
    <property type="molecule type" value="Genomic_DNA"/>
</dbReference>
<evidence type="ECO:0000313" key="2">
    <source>
        <dbReference type="Proteomes" id="UP000799779"/>
    </source>
</evidence>
<keyword evidence="2" id="KW-1185">Reference proteome</keyword>
<evidence type="ECO:0008006" key="3">
    <source>
        <dbReference type="Google" id="ProtNLM"/>
    </source>
</evidence>